<dbReference type="InterPro" id="IPR012674">
    <property type="entry name" value="Calycin"/>
</dbReference>
<accession>A0A9R1TZX4</accession>
<gene>
    <name evidence="4 5 6" type="primary">LOC105267064</name>
    <name evidence="2" type="ORF">g.15421</name>
</gene>
<dbReference type="OrthoDB" id="6615450at2759"/>
<evidence type="ECO:0000313" key="3">
    <source>
        <dbReference type="Proteomes" id="UP000694866"/>
    </source>
</evidence>
<dbReference type="SUPFAM" id="SSF50814">
    <property type="entry name" value="Lipocalins"/>
    <property type="match status" value="1"/>
</dbReference>
<dbReference type="GeneID" id="105267064"/>
<keyword evidence="3" id="KW-1185">Reference proteome</keyword>
<dbReference type="KEGG" id="fas:105267064"/>
<evidence type="ECO:0000313" key="5">
    <source>
        <dbReference type="RefSeq" id="XP_011303972.1"/>
    </source>
</evidence>
<dbReference type="AlphaFoldDB" id="A0A0C9RAB9"/>
<protein>
    <submittedName>
        <fullName evidence="2 4">Uncharacterized protein</fullName>
    </submittedName>
</protein>
<dbReference type="Proteomes" id="UP000694866">
    <property type="component" value="Unplaced"/>
</dbReference>
<evidence type="ECO:0000313" key="4">
    <source>
        <dbReference type="RefSeq" id="XP_011303971.1"/>
    </source>
</evidence>
<proteinExistence type="predicted"/>
<dbReference type="EMBL" id="GBYB01003751">
    <property type="protein sequence ID" value="JAG73518.1"/>
    <property type="molecule type" value="Transcribed_RNA"/>
</dbReference>
<dbReference type="RefSeq" id="XP_011303972.1">
    <property type="nucleotide sequence ID" value="XM_011305670.1"/>
</dbReference>
<name>A0A0C9RAB9_9HYME</name>
<organism evidence="2">
    <name type="scientific">Fopius arisanus</name>
    <dbReference type="NCBI Taxonomy" id="64838"/>
    <lineage>
        <taxon>Eukaryota</taxon>
        <taxon>Metazoa</taxon>
        <taxon>Ecdysozoa</taxon>
        <taxon>Arthropoda</taxon>
        <taxon>Hexapoda</taxon>
        <taxon>Insecta</taxon>
        <taxon>Pterygota</taxon>
        <taxon>Neoptera</taxon>
        <taxon>Endopterygota</taxon>
        <taxon>Hymenoptera</taxon>
        <taxon>Apocrita</taxon>
        <taxon>Ichneumonoidea</taxon>
        <taxon>Braconidae</taxon>
        <taxon>Opiinae</taxon>
        <taxon>Fopius</taxon>
    </lineage>
</organism>
<evidence type="ECO:0000313" key="6">
    <source>
        <dbReference type="RefSeq" id="XP_011303973.1"/>
    </source>
</evidence>
<accession>A0A9R1T799</accession>
<evidence type="ECO:0000256" key="1">
    <source>
        <dbReference type="SAM" id="SignalP"/>
    </source>
</evidence>
<keyword evidence="1" id="KW-0732">Signal</keyword>
<sequence length="238" mass="26923">MKWWTIVVFFIGSTWAGNSIDGTKCRDIQTQRDLDLDGIIGKWYVIEILHHRASPTLPSPTRIPPIVQDTCPIVGIRRGRREERSGEILRLLWTEGMGTIEYTFEVTDLKNDPGYWRSSGRQNGTLTEDPNKNYSQFKGTVHVMKAVMQEMLLTFCSGYQGNQFYSILLGRQHKLERGTKSIHELLEHRKIMISSVQSTCAKGTGASIQGSNTVVILMATIALAILRFLSPTFSSNNW</sequence>
<evidence type="ECO:0000313" key="2">
    <source>
        <dbReference type="EMBL" id="JAG73518.1"/>
    </source>
</evidence>
<feature type="chain" id="PRO_5044541662" evidence="1">
    <location>
        <begin position="17"/>
        <end position="238"/>
    </location>
</feature>
<dbReference type="RefSeq" id="XP_011303973.1">
    <property type="nucleotide sequence ID" value="XM_011305671.1"/>
</dbReference>
<feature type="signal peptide" evidence="1">
    <location>
        <begin position="1"/>
        <end position="16"/>
    </location>
</feature>
<dbReference type="RefSeq" id="XP_011303971.1">
    <property type="nucleotide sequence ID" value="XM_011305669.1"/>
</dbReference>
<reference evidence="4 5" key="2">
    <citation type="submission" date="2025-04" db="UniProtKB">
        <authorList>
            <consortium name="RefSeq"/>
        </authorList>
    </citation>
    <scope>IDENTIFICATION</scope>
    <source>
        <strain evidence="4 5">USDA-PBARC FA_bdor</strain>
        <tissue evidence="4 5">Whole organism</tissue>
    </source>
</reference>
<reference evidence="2" key="1">
    <citation type="submission" date="2015-01" db="EMBL/GenBank/DDBJ databases">
        <title>Transcriptome Assembly of Fopius arisanus.</title>
        <authorList>
            <person name="Geib S."/>
        </authorList>
    </citation>
    <scope>NUCLEOTIDE SEQUENCE</scope>
</reference>
<accession>A0A0C9RAB9</accession>
<accession>A0A9R1U1R6</accession>